<keyword evidence="1" id="KW-0805">Transcription regulation</keyword>
<protein>
    <submittedName>
        <fullName evidence="6">IclR family transcriptional regulator</fullName>
    </submittedName>
</protein>
<feature type="domain" description="IclR-ED" evidence="5">
    <location>
        <begin position="70"/>
        <end position="253"/>
    </location>
</feature>
<comment type="caution">
    <text evidence="6">The sequence shown here is derived from an EMBL/GenBank/DDBJ whole genome shotgun (WGS) entry which is preliminary data.</text>
</comment>
<proteinExistence type="predicted"/>
<dbReference type="InterPro" id="IPR050707">
    <property type="entry name" value="HTH_MetabolicPath_Reg"/>
</dbReference>
<dbReference type="PROSITE" id="PS51077">
    <property type="entry name" value="HTH_ICLR"/>
    <property type="match status" value="1"/>
</dbReference>
<dbReference type="PANTHER" id="PTHR30136:SF24">
    <property type="entry name" value="HTH-TYPE TRANSCRIPTIONAL REPRESSOR ALLR"/>
    <property type="match status" value="1"/>
</dbReference>
<dbReference type="SUPFAM" id="SSF46785">
    <property type="entry name" value="Winged helix' DNA-binding domain"/>
    <property type="match status" value="1"/>
</dbReference>
<dbReference type="PANTHER" id="PTHR30136">
    <property type="entry name" value="HELIX-TURN-HELIX TRANSCRIPTIONAL REGULATOR, ICLR FAMILY"/>
    <property type="match status" value="1"/>
</dbReference>
<name>A0ABS0D6U4_9NOCA</name>
<gene>
    <name evidence="6" type="ORF">IU449_06485</name>
</gene>
<reference evidence="6 7" key="1">
    <citation type="submission" date="2020-10" db="EMBL/GenBank/DDBJ databases">
        <title>Identification of Nocardia species via Next-generation sequencing and recognition of intraspecies genetic diversity.</title>
        <authorList>
            <person name="Li P."/>
            <person name="Li P."/>
            <person name="Lu B."/>
        </authorList>
    </citation>
    <scope>NUCLEOTIDE SEQUENCE [LARGE SCALE GENOMIC DNA]</scope>
    <source>
        <strain evidence="6 7">BJ06-0143</strain>
    </source>
</reference>
<feature type="domain" description="HTH iclR-type" evidence="4">
    <location>
        <begin position="9"/>
        <end position="69"/>
    </location>
</feature>
<dbReference type="Gene3D" id="3.30.450.40">
    <property type="match status" value="1"/>
</dbReference>
<evidence type="ECO:0000259" key="5">
    <source>
        <dbReference type="PROSITE" id="PS51078"/>
    </source>
</evidence>
<evidence type="ECO:0000256" key="1">
    <source>
        <dbReference type="ARBA" id="ARBA00023015"/>
    </source>
</evidence>
<evidence type="ECO:0000313" key="7">
    <source>
        <dbReference type="Proteomes" id="UP000707731"/>
    </source>
</evidence>
<dbReference type="Pfam" id="PF01614">
    <property type="entry name" value="IclR_C"/>
    <property type="match status" value="1"/>
</dbReference>
<dbReference type="EMBL" id="JADLQN010000001">
    <property type="protein sequence ID" value="MBF6354190.1"/>
    <property type="molecule type" value="Genomic_DNA"/>
</dbReference>
<dbReference type="Gene3D" id="1.10.10.10">
    <property type="entry name" value="Winged helix-like DNA-binding domain superfamily/Winged helix DNA-binding domain"/>
    <property type="match status" value="1"/>
</dbReference>
<dbReference type="SMART" id="SM00346">
    <property type="entry name" value="HTH_ICLR"/>
    <property type="match status" value="1"/>
</dbReference>
<dbReference type="InterPro" id="IPR036390">
    <property type="entry name" value="WH_DNA-bd_sf"/>
</dbReference>
<keyword evidence="3" id="KW-0804">Transcription</keyword>
<evidence type="ECO:0000256" key="2">
    <source>
        <dbReference type="ARBA" id="ARBA00023125"/>
    </source>
</evidence>
<dbReference type="RefSeq" id="WP_195000986.1">
    <property type="nucleotide sequence ID" value="NZ_JADLQN010000001.1"/>
</dbReference>
<dbReference type="InterPro" id="IPR029016">
    <property type="entry name" value="GAF-like_dom_sf"/>
</dbReference>
<accession>A0ABS0D6U4</accession>
<keyword evidence="7" id="KW-1185">Reference proteome</keyword>
<evidence type="ECO:0000256" key="3">
    <source>
        <dbReference type="ARBA" id="ARBA00023163"/>
    </source>
</evidence>
<dbReference type="Pfam" id="PF09339">
    <property type="entry name" value="HTH_IclR"/>
    <property type="match status" value="1"/>
</dbReference>
<dbReference type="SUPFAM" id="SSF55781">
    <property type="entry name" value="GAF domain-like"/>
    <property type="match status" value="1"/>
</dbReference>
<dbReference type="InterPro" id="IPR036388">
    <property type="entry name" value="WH-like_DNA-bd_sf"/>
</dbReference>
<dbReference type="PROSITE" id="PS51078">
    <property type="entry name" value="ICLR_ED"/>
    <property type="match status" value="1"/>
</dbReference>
<dbReference type="InterPro" id="IPR005471">
    <property type="entry name" value="Tscrpt_reg_IclR_N"/>
</dbReference>
<keyword evidence="2" id="KW-0238">DNA-binding</keyword>
<evidence type="ECO:0000313" key="6">
    <source>
        <dbReference type="EMBL" id="MBF6354190.1"/>
    </source>
</evidence>
<organism evidence="6 7">
    <name type="scientific">Nocardia higoensis</name>
    <dbReference type="NCBI Taxonomy" id="228599"/>
    <lineage>
        <taxon>Bacteria</taxon>
        <taxon>Bacillati</taxon>
        <taxon>Actinomycetota</taxon>
        <taxon>Actinomycetes</taxon>
        <taxon>Mycobacteriales</taxon>
        <taxon>Nocardiaceae</taxon>
        <taxon>Nocardia</taxon>
    </lineage>
</organism>
<dbReference type="InterPro" id="IPR014757">
    <property type="entry name" value="Tscrpt_reg_IclR_C"/>
</dbReference>
<sequence>MNASELDDRSVLGRVVRILEAFAPDDKAVGLSELARRTGLPKATVHRVCRDLVTARWLATSPQGYRLGRGLFELGMRAAAERTLLEVAVPFMQDLYTRTQETVHLGVLDGDEVVYISKIGGHRQARAPSRVGGRMPLYCTAIGKALLAHADPRTIDRVLAGPLPRYTPRTVTGPGLLRAQLHRILEQGVSYEYEESTTGIVCVAAAILDAEDHPLAAISLTGPTTRFRPEAHAVSVRAAAAAMASILARRGGPTP</sequence>
<dbReference type="Proteomes" id="UP000707731">
    <property type="component" value="Unassembled WGS sequence"/>
</dbReference>
<evidence type="ECO:0000259" key="4">
    <source>
        <dbReference type="PROSITE" id="PS51077"/>
    </source>
</evidence>